<evidence type="ECO:0000256" key="1">
    <source>
        <dbReference type="SAM" id="Coils"/>
    </source>
</evidence>
<feature type="coiled-coil region" evidence="1">
    <location>
        <begin position="257"/>
        <end position="284"/>
    </location>
</feature>
<name>A0ABQ5FB24_9ASTR</name>
<keyword evidence="3" id="KW-1185">Reference proteome</keyword>
<accession>A0ABQ5FB24</accession>
<dbReference type="Proteomes" id="UP001151760">
    <property type="component" value="Unassembled WGS sequence"/>
</dbReference>
<sequence>MSTANQQTLTESGTEGRPLILEKGSYVPWASTNLSQQERHSRLMNEFDQFAAEAGESLTSVYESELHVNASRGKKDARNHDLLVLVVNSYANPLYSHASPSYSCSPQPYYGTHPSSVHDYDDDYQGEIQGDAKEDKLSTTLLAAKDEAEVNLDTEENDFMLMNAYGDDQLEELNPSVNASQIDLRNGLLSKGDHEHRNHKKFKTIKHTFADDQIDFNIIFDDPYVEDNSEQPEHDPNAHDQTYGDIESLIYNVQVEAENQRIMNNELKKQNALIQRELEMCKERV</sequence>
<evidence type="ECO:0000313" key="3">
    <source>
        <dbReference type="Proteomes" id="UP001151760"/>
    </source>
</evidence>
<proteinExistence type="predicted"/>
<comment type="caution">
    <text evidence="2">The sequence shown here is derived from an EMBL/GenBank/DDBJ whole genome shotgun (WGS) entry which is preliminary data.</text>
</comment>
<organism evidence="2 3">
    <name type="scientific">Tanacetum coccineum</name>
    <dbReference type="NCBI Taxonomy" id="301880"/>
    <lineage>
        <taxon>Eukaryota</taxon>
        <taxon>Viridiplantae</taxon>
        <taxon>Streptophyta</taxon>
        <taxon>Embryophyta</taxon>
        <taxon>Tracheophyta</taxon>
        <taxon>Spermatophyta</taxon>
        <taxon>Magnoliopsida</taxon>
        <taxon>eudicotyledons</taxon>
        <taxon>Gunneridae</taxon>
        <taxon>Pentapetalae</taxon>
        <taxon>asterids</taxon>
        <taxon>campanulids</taxon>
        <taxon>Asterales</taxon>
        <taxon>Asteraceae</taxon>
        <taxon>Asteroideae</taxon>
        <taxon>Anthemideae</taxon>
        <taxon>Anthemidinae</taxon>
        <taxon>Tanacetum</taxon>
    </lineage>
</organism>
<keyword evidence="1" id="KW-0175">Coiled coil</keyword>
<evidence type="ECO:0000313" key="2">
    <source>
        <dbReference type="EMBL" id="GJT60520.1"/>
    </source>
</evidence>
<protein>
    <submittedName>
        <fullName evidence="2">Uncharacterized protein</fullName>
    </submittedName>
</protein>
<reference evidence="2" key="1">
    <citation type="journal article" date="2022" name="Int. J. Mol. Sci.">
        <title>Draft Genome of Tanacetum Coccineum: Genomic Comparison of Closely Related Tanacetum-Family Plants.</title>
        <authorList>
            <person name="Yamashiro T."/>
            <person name="Shiraishi A."/>
            <person name="Nakayama K."/>
            <person name="Satake H."/>
        </authorList>
    </citation>
    <scope>NUCLEOTIDE SEQUENCE</scope>
</reference>
<dbReference type="EMBL" id="BQNB010017207">
    <property type="protein sequence ID" value="GJT60520.1"/>
    <property type="molecule type" value="Genomic_DNA"/>
</dbReference>
<gene>
    <name evidence="2" type="ORF">Tco_1004053</name>
</gene>
<reference evidence="2" key="2">
    <citation type="submission" date="2022-01" db="EMBL/GenBank/DDBJ databases">
        <authorList>
            <person name="Yamashiro T."/>
            <person name="Shiraishi A."/>
            <person name="Satake H."/>
            <person name="Nakayama K."/>
        </authorList>
    </citation>
    <scope>NUCLEOTIDE SEQUENCE</scope>
</reference>